<protein>
    <submittedName>
        <fullName evidence="2">Uncharacterized protein</fullName>
    </submittedName>
</protein>
<evidence type="ECO:0000313" key="3">
    <source>
        <dbReference type="Proteomes" id="UP001313282"/>
    </source>
</evidence>
<keyword evidence="3" id="KW-1185">Reference proteome</keyword>
<accession>A0AAN8NN46</accession>
<dbReference type="AlphaFoldDB" id="A0AAN8NN46"/>
<comment type="caution">
    <text evidence="2">The sequence shown here is derived from an EMBL/GenBank/DDBJ whole genome shotgun (WGS) entry which is preliminary data.</text>
</comment>
<dbReference type="Proteomes" id="UP001313282">
    <property type="component" value="Unassembled WGS sequence"/>
</dbReference>
<evidence type="ECO:0000313" key="2">
    <source>
        <dbReference type="EMBL" id="KAK6333116.1"/>
    </source>
</evidence>
<evidence type="ECO:0000256" key="1">
    <source>
        <dbReference type="SAM" id="MobiDB-lite"/>
    </source>
</evidence>
<feature type="region of interest" description="Disordered" evidence="1">
    <location>
        <begin position="31"/>
        <end position="61"/>
    </location>
</feature>
<reference evidence="2 3" key="1">
    <citation type="submission" date="2019-10" db="EMBL/GenBank/DDBJ databases">
        <authorList>
            <person name="Palmer J.M."/>
        </authorList>
    </citation>
    <scope>NUCLEOTIDE SEQUENCE [LARGE SCALE GENOMIC DNA]</scope>
    <source>
        <strain evidence="2 3">TWF718</strain>
    </source>
</reference>
<gene>
    <name evidence="2" type="ORF">TWF718_010939</name>
</gene>
<sequence>MTKSEEPGQMESIWLGLDSLIYECCFSQSGTSSPGNEIAPGAAPVLSPRGTGDYTRSPKRSPVAKKLAQRRMLYSKDAARRCGIELRKATPGYSWFLSMDLVEY</sequence>
<organism evidence="2 3">
    <name type="scientific">Orbilia javanica</name>
    <dbReference type="NCBI Taxonomy" id="47235"/>
    <lineage>
        <taxon>Eukaryota</taxon>
        <taxon>Fungi</taxon>
        <taxon>Dikarya</taxon>
        <taxon>Ascomycota</taxon>
        <taxon>Pezizomycotina</taxon>
        <taxon>Orbiliomycetes</taxon>
        <taxon>Orbiliales</taxon>
        <taxon>Orbiliaceae</taxon>
        <taxon>Orbilia</taxon>
    </lineage>
</organism>
<name>A0AAN8NN46_9PEZI</name>
<dbReference type="EMBL" id="JAVHNR010000009">
    <property type="protein sequence ID" value="KAK6333116.1"/>
    <property type="molecule type" value="Genomic_DNA"/>
</dbReference>
<proteinExistence type="predicted"/>